<sequence length="95" mass="10858">MPQVKWVELEEKGEHDRNDVPLQLCGSWCGQSISTAITPILSSLPKTFKIGLMDMERCGSIDRPRLWELVALEYLYWQDRRLLCLVGALQLLGVV</sequence>
<proteinExistence type="predicted"/>
<gene>
    <name evidence="1" type="ORF">Pcinc_023345</name>
</gene>
<accession>A0AAE1FC02</accession>
<evidence type="ECO:0000313" key="1">
    <source>
        <dbReference type="EMBL" id="KAK3871514.1"/>
    </source>
</evidence>
<comment type="caution">
    <text evidence="1">The sequence shown here is derived from an EMBL/GenBank/DDBJ whole genome shotgun (WGS) entry which is preliminary data.</text>
</comment>
<name>A0AAE1FC02_PETCI</name>
<dbReference type="Proteomes" id="UP001286313">
    <property type="component" value="Unassembled WGS sequence"/>
</dbReference>
<organism evidence="1 2">
    <name type="scientific">Petrolisthes cinctipes</name>
    <name type="common">Flat porcelain crab</name>
    <dbReference type="NCBI Taxonomy" id="88211"/>
    <lineage>
        <taxon>Eukaryota</taxon>
        <taxon>Metazoa</taxon>
        <taxon>Ecdysozoa</taxon>
        <taxon>Arthropoda</taxon>
        <taxon>Crustacea</taxon>
        <taxon>Multicrustacea</taxon>
        <taxon>Malacostraca</taxon>
        <taxon>Eumalacostraca</taxon>
        <taxon>Eucarida</taxon>
        <taxon>Decapoda</taxon>
        <taxon>Pleocyemata</taxon>
        <taxon>Anomura</taxon>
        <taxon>Galatheoidea</taxon>
        <taxon>Porcellanidae</taxon>
        <taxon>Petrolisthes</taxon>
    </lineage>
</organism>
<protein>
    <submittedName>
        <fullName evidence="1">Uncharacterized protein</fullName>
    </submittedName>
</protein>
<dbReference type="EMBL" id="JAWQEG010002502">
    <property type="protein sequence ID" value="KAK3871514.1"/>
    <property type="molecule type" value="Genomic_DNA"/>
</dbReference>
<keyword evidence="2" id="KW-1185">Reference proteome</keyword>
<evidence type="ECO:0000313" key="2">
    <source>
        <dbReference type="Proteomes" id="UP001286313"/>
    </source>
</evidence>
<reference evidence="1" key="1">
    <citation type="submission" date="2023-10" db="EMBL/GenBank/DDBJ databases">
        <title>Genome assemblies of two species of porcelain crab, Petrolisthes cinctipes and Petrolisthes manimaculis (Anomura: Porcellanidae).</title>
        <authorList>
            <person name="Angst P."/>
        </authorList>
    </citation>
    <scope>NUCLEOTIDE SEQUENCE</scope>
    <source>
        <strain evidence="1">PB745_01</strain>
        <tissue evidence="1">Gill</tissue>
    </source>
</reference>
<dbReference type="AlphaFoldDB" id="A0AAE1FC02"/>